<evidence type="ECO:0000256" key="6">
    <source>
        <dbReference type="ARBA" id="ARBA00022448"/>
    </source>
</evidence>
<feature type="transmembrane region" description="Helical" evidence="20">
    <location>
        <begin position="393"/>
        <end position="412"/>
    </location>
</feature>
<keyword evidence="13" id="KW-1278">Translocase</keyword>
<keyword evidence="12 20" id="KW-0618">Plastoquinone</keyword>
<evidence type="ECO:0000256" key="18">
    <source>
        <dbReference type="ARBA" id="ARBA00047726"/>
    </source>
</evidence>
<dbReference type="Pfam" id="PF01010">
    <property type="entry name" value="Proton_antipo_C"/>
    <property type="match status" value="1"/>
</dbReference>
<keyword evidence="11 20" id="KW-0521">NADP</keyword>
<evidence type="ECO:0000256" key="13">
    <source>
        <dbReference type="ARBA" id="ARBA00022967"/>
    </source>
</evidence>
<dbReference type="Pfam" id="PF00662">
    <property type="entry name" value="Proton_antipo_N"/>
    <property type="match status" value="1"/>
</dbReference>
<dbReference type="InterPro" id="IPR002128">
    <property type="entry name" value="NADH_UbQ_OxRdtase_chlpt_su5_C"/>
</dbReference>
<comment type="subcellular location">
    <subcellularLocation>
        <location evidence="2 20">Plastid</location>
        <location evidence="2 20">Chloroplast thylakoid membrane</location>
        <topology evidence="2 20">Multi-pass membrane protein</topology>
    </subcellularLocation>
</comment>
<keyword evidence="17 20" id="KW-0472">Membrane</keyword>
<dbReference type="PANTHER" id="PTHR42829:SF2">
    <property type="entry name" value="NADH-UBIQUINONE OXIDOREDUCTASE CHAIN 5"/>
    <property type="match status" value="1"/>
</dbReference>
<dbReference type="GO" id="GO:0015990">
    <property type="term" value="P:electron transport coupled proton transport"/>
    <property type="evidence" value="ECO:0007669"/>
    <property type="project" value="TreeGrafter"/>
</dbReference>
<dbReference type="InterPro" id="IPR018393">
    <property type="entry name" value="NADHpl_OxRdtase_5_subgr"/>
</dbReference>
<evidence type="ECO:0000256" key="19">
    <source>
        <dbReference type="ARBA" id="ARBA00048026"/>
    </source>
</evidence>
<dbReference type="NCBIfam" id="TIGR01974">
    <property type="entry name" value="NDH_I_L"/>
    <property type="match status" value="1"/>
</dbReference>
<evidence type="ECO:0000256" key="2">
    <source>
        <dbReference type="ARBA" id="ARBA00004454"/>
    </source>
</evidence>
<comment type="similarity">
    <text evidence="3 20">Belongs to the complex I subunit 5 family.</text>
</comment>
<evidence type="ECO:0000256" key="16">
    <source>
        <dbReference type="ARBA" id="ARBA00023078"/>
    </source>
</evidence>
<dbReference type="AlphaFoldDB" id="A0A2K9RQE2"/>
<evidence type="ECO:0000256" key="11">
    <source>
        <dbReference type="ARBA" id="ARBA00022857"/>
    </source>
</evidence>
<keyword evidence="7 20" id="KW-0150">Chloroplast</keyword>
<feature type="transmembrane region" description="Helical" evidence="20">
    <location>
        <begin position="85"/>
        <end position="109"/>
    </location>
</feature>
<evidence type="ECO:0000256" key="15">
    <source>
        <dbReference type="ARBA" id="ARBA00023027"/>
    </source>
</evidence>
<feature type="domain" description="NADH:quinone oxidoreductase/Mrp antiporter transmembrane" evidence="21">
    <location>
        <begin position="141"/>
        <end position="442"/>
    </location>
</feature>
<evidence type="ECO:0000259" key="23">
    <source>
        <dbReference type="Pfam" id="PF01010"/>
    </source>
</evidence>
<evidence type="ECO:0000256" key="14">
    <source>
        <dbReference type="ARBA" id="ARBA00022989"/>
    </source>
</evidence>
<feature type="transmembrane region" description="Helical" evidence="20">
    <location>
        <begin position="6"/>
        <end position="28"/>
    </location>
</feature>
<comment type="catalytic activity">
    <reaction evidence="19 20">
        <text>a plastoquinone + NADH + (n+1) H(+)(in) = a plastoquinol + NAD(+) + n H(+)(out)</text>
        <dbReference type="Rhea" id="RHEA:42608"/>
        <dbReference type="Rhea" id="RHEA-COMP:9561"/>
        <dbReference type="Rhea" id="RHEA-COMP:9562"/>
        <dbReference type="ChEBI" id="CHEBI:15378"/>
        <dbReference type="ChEBI" id="CHEBI:17757"/>
        <dbReference type="ChEBI" id="CHEBI:57540"/>
        <dbReference type="ChEBI" id="CHEBI:57945"/>
        <dbReference type="ChEBI" id="CHEBI:62192"/>
    </reaction>
</comment>
<name>A0A2K9RQE2_9LAMI</name>
<keyword evidence="6 20" id="KW-0813">Transport</keyword>
<evidence type="ECO:0000256" key="9">
    <source>
        <dbReference type="ARBA" id="ARBA00022692"/>
    </source>
</evidence>
<proteinExistence type="inferred from homology"/>
<feature type="domain" description="NADH:ubiquinone/plastoquinone oxidoreductase chloroplast chain 5 C-terminal" evidence="23">
    <location>
        <begin position="448"/>
        <end position="685"/>
    </location>
</feature>
<reference evidence="24" key="1">
    <citation type="submission" date="2017-10" db="EMBL/GenBank/DDBJ databases">
        <title>Evolutionary mitogenomics of the olive family (Oleaceae).</title>
        <authorList>
            <person name="Van de Paer C."/>
            <person name="Bouchez O."/>
            <person name="Besnard G."/>
        </authorList>
    </citation>
    <scope>NUCLEOTIDE SEQUENCE</scope>
    <source>
        <strain evidence="24">Cefe-B2</strain>
    </source>
</reference>
<comment type="subunit">
    <text evidence="4 20">NDH is composed of at least 16 different subunits, 5 of which are encoded in the nucleus.</text>
</comment>
<evidence type="ECO:0000313" key="25">
    <source>
        <dbReference type="EMBL" id="QCD16287.1"/>
    </source>
</evidence>
<dbReference type="InterPro" id="IPR003945">
    <property type="entry name" value="NU5C-like"/>
</dbReference>
<feature type="transmembrane region" description="Helical" evidence="20">
    <location>
        <begin position="187"/>
        <end position="205"/>
    </location>
</feature>
<geneLocation type="chloroplast" evidence="24"/>
<evidence type="ECO:0000256" key="17">
    <source>
        <dbReference type="ARBA" id="ARBA00023136"/>
    </source>
</evidence>
<feature type="transmembrane region" description="Helical" evidence="20">
    <location>
        <begin position="424"/>
        <end position="447"/>
    </location>
</feature>
<evidence type="ECO:0000256" key="7">
    <source>
        <dbReference type="ARBA" id="ARBA00022528"/>
    </source>
</evidence>
<evidence type="ECO:0000256" key="4">
    <source>
        <dbReference type="ARBA" id="ARBA00011199"/>
    </source>
</evidence>
<feature type="transmembrane region" description="Helical" evidence="20">
    <location>
        <begin position="601"/>
        <end position="619"/>
    </location>
</feature>
<dbReference type="GO" id="GO:0008137">
    <property type="term" value="F:NADH dehydrogenase (ubiquinone) activity"/>
    <property type="evidence" value="ECO:0007669"/>
    <property type="project" value="InterPro"/>
</dbReference>
<dbReference type="InterPro" id="IPR001750">
    <property type="entry name" value="ND/Mrp_TM"/>
</dbReference>
<feature type="transmembrane region" description="Helical" evidence="20">
    <location>
        <begin position="318"/>
        <end position="339"/>
    </location>
</feature>
<feature type="transmembrane region" description="Helical" evidence="20">
    <location>
        <begin position="262"/>
        <end position="287"/>
    </location>
</feature>
<dbReference type="EMBL" id="MH817910">
    <property type="protein sequence ID" value="QCD16287.1"/>
    <property type="molecule type" value="Genomic_DNA"/>
</dbReference>
<evidence type="ECO:0000256" key="3">
    <source>
        <dbReference type="ARBA" id="ARBA00008200"/>
    </source>
</evidence>
<dbReference type="PANTHER" id="PTHR42829">
    <property type="entry name" value="NADH-UBIQUINONE OXIDOREDUCTASE CHAIN 5"/>
    <property type="match status" value="1"/>
</dbReference>
<keyword evidence="14 20" id="KW-1133">Transmembrane helix</keyword>
<dbReference type="PRINTS" id="PR01435">
    <property type="entry name" value="NPOXDRDTASE5"/>
</dbReference>
<organism evidence="24">
    <name type="scientific">Fraxinus ornus</name>
    <name type="common">flowering ash</name>
    <dbReference type="NCBI Taxonomy" id="38874"/>
    <lineage>
        <taxon>Eukaryota</taxon>
        <taxon>Viridiplantae</taxon>
        <taxon>Streptophyta</taxon>
        <taxon>Embryophyta</taxon>
        <taxon>Tracheophyta</taxon>
        <taxon>Spermatophyta</taxon>
        <taxon>Magnoliopsida</taxon>
        <taxon>eudicotyledons</taxon>
        <taxon>Gunneridae</taxon>
        <taxon>Pentapetalae</taxon>
        <taxon>asterids</taxon>
        <taxon>lamiids</taxon>
        <taxon>Lamiales</taxon>
        <taxon>Oleaceae</taxon>
        <taxon>Oleeae</taxon>
        <taxon>Fraxinus</taxon>
    </lineage>
</organism>
<keyword evidence="16 20" id="KW-0793">Thylakoid</keyword>
<dbReference type="Pfam" id="PF00361">
    <property type="entry name" value="Proton_antipo_M"/>
    <property type="match status" value="1"/>
</dbReference>
<evidence type="ECO:0000256" key="10">
    <source>
        <dbReference type="ARBA" id="ARBA00022719"/>
    </source>
</evidence>
<feature type="transmembrane region" description="Helical" evidence="20">
    <location>
        <begin position="351"/>
        <end position="373"/>
    </location>
</feature>
<keyword evidence="15 20" id="KW-0520">NAD</keyword>
<keyword evidence="9 20" id="KW-0812">Transmembrane</keyword>
<accession>A0A2K9RQE2</accession>
<feature type="transmembrane region" description="Helical" evidence="20">
    <location>
        <begin position="40"/>
        <end position="60"/>
    </location>
</feature>
<sequence length="738" mass="83544">MEQTYQYAWIIPFVPLSVPMLIGVGLLLFPTATKNLRRMWAFPSILLLSIVMIFSINLSIQQINSSCIYQYVWSWTINNDFSLEFGYLIDPLTSIMSMLITTVGIMVLIYSDNYMAHDQGYLRFFAYMSFFSTSMLGLVTSSNLIQIYIFWELVGMCSYLLIGFWFTRPLAANACQKAFITNRVGDFGLLLGILGFYWITGSFEFRDLFEILNNLIYNNEVNSSFVTLCAALLFTGAVAKSAQFPLHVWLPDAMEGPTPISALIHAATMVAAGIFLVARLLPLFIVIPYIMNLISFIGIITVLLGATLALAQKDIKRGLAYSTMSQLGYMMLALGMGSYRSALFHLITHAYSKALLFLGSGSIIHSMETIVGYSPDKSQNMVLMGGLTKHVPITQISFLLGILSLCGIPPLACFWSKDEILNDSWLYSPIFAIIAWTTAGLTAFYMFRIYLLTFEGHLNVNFQNYSGKENTPFYSISLWGKGGSKRINKNFRLVKMNNSKSSAFFSKKTYRSDKNVRNRVGPFITIVHFENKKDYSYPYESDNTMLFPLLVLGIFTLFVGSLGIPFNQELDILTKWLTPSINLLHQKLNDSIDWYEFWKDAIFSVSIAYFGIVIASFLYKPIYSSFQNFDLINLFVKTGPKRSLWDKIINGLYNWSYNRAYIDAFYTTSLTGAVRGLAQFTHFFDRRVIDGITNGVGIMSFFVGEGIKYVGGGRISSYLFFYLSCVSIFLLGLYFPVF</sequence>
<comment type="catalytic activity">
    <reaction evidence="18 20">
        <text>a plastoquinone + NADPH + (n+1) H(+)(in) = a plastoquinol + NADP(+) + n H(+)(out)</text>
        <dbReference type="Rhea" id="RHEA:42612"/>
        <dbReference type="Rhea" id="RHEA-COMP:9561"/>
        <dbReference type="Rhea" id="RHEA-COMP:9562"/>
        <dbReference type="ChEBI" id="CHEBI:15378"/>
        <dbReference type="ChEBI" id="CHEBI:17757"/>
        <dbReference type="ChEBI" id="CHEBI:57783"/>
        <dbReference type="ChEBI" id="CHEBI:58349"/>
        <dbReference type="ChEBI" id="CHEBI:62192"/>
    </reaction>
</comment>
<dbReference type="EMBL" id="MG255757">
    <property type="protein sequence ID" value="AUT84363.1"/>
    <property type="molecule type" value="Genomic_DNA"/>
</dbReference>
<evidence type="ECO:0000256" key="12">
    <source>
        <dbReference type="ARBA" id="ARBA00022957"/>
    </source>
</evidence>
<dbReference type="Gene3D" id="1.20.5.2700">
    <property type="match status" value="1"/>
</dbReference>
<protein>
    <recommendedName>
        <fullName evidence="5 20">NAD(P)H-quinone oxidoreductase subunit 5, chloroplastic</fullName>
        <ecNumber evidence="20">7.1.1.-</ecNumber>
    </recommendedName>
    <alternativeName>
        <fullName evidence="20">NADH-plastoquinone oxidoreductase subunit 5</fullName>
    </alternativeName>
</protein>
<evidence type="ECO:0000313" key="24">
    <source>
        <dbReference type="EMBL" id="AUT84363.1"/>
    </source>
</evidence>
<evidence type="ECO:0000256" key="1">
    <source>
        <dbReference type="ARBA" id="ARBA00004059"/>
    </source>
</evidence>
<dbReference type="GO" id="GO:0048038">
    <property type="term" value="F:quinone binding"/>
    <property type="evidence" value="ECO:0007669"/>
    <property type="project" value="UniProtKB-KW"/>
</dbReference>
<evidence type="ECO:0000256" key="5">
    <source>
        <dbReference type="ARBA" id="ARBA00018648"/>
    </source>
</evidence>
<evidence type="ECO:0000259" key="21">
    <source>
        <dbReference type="Pfam" id="PF00361"/>
    </source>
</evidence>
<feature type="transmembrane region" description="Helical" evidence="20">
    <location>
        <begin position="546"/>
        <end position="566"/>
    </location>
</feature>
<reference evidence="25" key="2">
    <citation type="submission" date="2018-08" db="EMBL/GenBank/DDBJ databases">
        <authorList>
            <person name="Olofsson J."/>
            <person name="Cantera I."/>
            <person name="Van de Paer C."/>
            <person name="Hong-Wa C."/>
            <person name="Zedane L."/>
            <person name="Dunning L."/>
            <person name="Alberti A."/>
            <person name="Christin P.-A."/>
            <person name="Besnard G."/>
        </authorList>
    </citation>
    <scope>NUCLEOTIDE SEQUENCE</scope>
    <source>
        <strain evidence="25">Coll. KEW-1908-12915</strain>
    </source>
</reference>
<dbReference type="GO" id="GO:0042773">
    <property type="term" value="P:ATP synthesis coupled electron transport"/>
    <property type="evidence" value="ECO:0007669"/>
    <property type="project" value="InterPro"/>
</dbReference>
<reference evidence="25" key="3">
    <citation type="journal article" date="2019" name="Mol. Ecol. Resour.">
        <title>Phylogenomics using low-depth whole genome sequencing: A case study with the olive tribe.</title>
        <authorList>
            <person name="Olofsson J.K."/>
            <person name="Cantera I."/>
            <person name="Van de Paer C."/>
            <person name="Hong-Wa C."/>
            <person name="Zedane L."/>
            <person name="Dunning L.T."/>
            <person name="Alberti A."/>
            <person name="Christin P.A."/>
            <person name="Besnard G."/>
        </authorList>
    </citation>
    <scope>NUCLEOTIDE SEQUENCE</scope>
    <source>
        <strain evidence="25">Coll. KEW-1908-12915</strain>
    </source>
</reference>
<feature type="domain" description="NADH-Ubiquinone oxidoreductase (complex I) chain 5 N-terminal" evidence="22">
    <location>
        <begin position="75"/>
        <end position="125"/>
    </location>
</feature>
<evidence type="ECO:0000259" key="22">
    <source>
        <dbReference type="Pfam" id="PF00662"/>
    </source>
</evidence>
<dbReference type="NCBIfam" id="NF005141">
    <property type="entry name" value="PRK06590.1"/>
    <property type="match status" value="1"/>
</dbReference>
<keyword evidence="8 20" id="KW-0934">Plastid</keyword>
<dbReference type="EC" id="7.1.1.-" evidence="20"/>
<evidence type="ECO:0000256" key="8">
    <source>
        <dbReference type="ARBA" id="ARBA00022640"/>
    </source>
</evidence>
<gene>
    <name evidence="20 24" type="primary">ndhF</name>
</gene>
<feature type="transmembrane region" description="Helical" evidence="20">
    <location>
        <begin position="121"/>
        <end position="139"/>
    </location>
</feature>
<keyword evidence="10 20" id="KW-0874">Quinone</keyword>
<feature type="transmembrane region" description="Helical" evidence="20">
    <location>
        <begin position="293"/>
        <end position="311"/>
    </location>
</feature>
<dbReference type="InterPro" id="IPR001516">
    <property type="entry name" value="Proton_antipo_N"/>
</dbReference>
<dbReference type="PRINTS" id="PR01434">
    <property type="entry name" value="NADHDHGNASE5"/>
</dbReference>
<dbReference type="GO" id="GO:0003954">
    <property type="term" value="F:NADH dehydrogenase activity"/>
    <property type="evidence" value="ECO:0007669"/>
    <property type="project" value="TreeGrafter"/>
</dbReference>
<comment type="function">
    <text evidence="1 20">NDH shuttles electrons from NAD(P)H:plastoquinone, via FMN and iron-sulfur (Fe-S) centers, to quinones in the photosynthetic chain and possibly in a chloroplast respiratory chain. The immediate electron acceptor for the enzyme in this species is believed to be plastoquinone. Couples the redox reaction to proton translocation, and thus conserves the redox energy in a proton gradient.</text>
</comment>
<feature type="transmembrane region" description="Helical" evidence="20">
    <location>
        <begin position="145"/>
        <end position="166"/>
    </location>
</feature>
<feature type="transmembrane region" description="Helical" evidence="20">
    <location>
        <begin position="718"/>
        <end position="737"/>
    </location>
</feature>
<dbReference type="GO" id="GO:0009535">
    <property type="term" value="C:chloroplast thylakoid membrane"/>
    <property type="evidence" value="ECO:0007669"/>
    <property type="project" value="UniProtKB-SubCell"/>
</dbReference>
<evidence type="ECO:0000256" key="20">
    <source>
        <dbReference type="RuleBase" id="RU364062"/>
    </source>
</evidence>